<keyword evidence="2" id="KW-1185">Reference proteome</keyword>
<name>A0A369KDW4_9BACT</name>
<comment type="caution">
    <text evidence="1">The sequence shown here is derived from an EMBL/GenBank/DDBJ whole genome shotgun (WGS) entry which is preliminary data.</text>
</comment>
<evidence type="ECO:0000313" key="2">
    <source>
        <dbReference type="Proteomes" id="UP000253816"/>
    </source>
</evidence>
<gene>
    <name evidence="1" type="ORF">HAT2_00172</name>
</gene>
<dbReference type="Proteomes" id="UP000253816">
    <property type="component" value="Unassembled WGS sequence"/>
</dbReference>
<reference evidence="1 2" key="1">
    <citation type="submission" date="2018-07" db="EMBL/GenBank/DDBJ databases">
        <title>Comparative genomics of the Candidatus Parilichlamydiaceae reveals evidence of convergent evolution and genome reduction in the phylum Chlamydiae.</title>
        <authorList>
            <person name="Taylor-Brown A."/>
            <person name="Polkinghorne A."/>
        </authorList>
    </citation>
    <scope>NUCLEOTIDE SEQUENCE [LARGE SCALE GENOMIC DNA]</scope>
    <source>
        <strain evidence="1 2">Hat2</strain>
    </source>
</reference>
<organism evidence="1 2">
    <name type="scientific">Candidatus Similichlamydia laticola</name>
    <dbReference type="NCBI Taxonomy" id="2170265"/>
    <lineage>
        <taxon>Bacteria</taxon>
        <taxon>Pseudomonadati</taxon>
        <taxon>Chlamydiota</taxon>
        <taxon>Chlamydiia</taxon>
        <taxon>Parachlamydiales</taxon>
        <taxon>Candidatus Parilichlamydiaceae</taxon>
        <taxon>Candidatus Similichlamydia</taxon>
    </lineage>
</organism>
<protein>
    <submittedName>
        <fullName evidence="1">Uncharacterized protein</fullName>
    </submittedName>
</protein>
<dbReference type="AlphaFoldDB" id="A0A369KDW4"/>
<evidence type="ECO:0000313" key="1">
    <source>
        <dbReference type="EMBL" id="RDB31792.1"/>
    </source>
</evidence>
<proteinExistence type="predicted"/>
<accession>A0A369KDW4</accession>
<sequence>MDIRIFVLTKSFASFRHSQVLVFSRTRESDRSFCSTERVGRVLERSVLFVICAIQLERF</sequence>
<dbReference type="EMBL" id="QQBG01000008">
    <property type="protein sequence ID" value="RDB31792.1"/>
    <property type="molecule type" value="Genomic_DNA"/>
</dbReference>